<accession>A0A6G6IRK2</accession>
<evidence type="ECO:0000313" key="1">
    <source>
        <dbReference type="EMBL" id="MBG6287949.1"/>
    </source>
</evidence>
<dbReference type="PANTHER" id="PTHR35566">
    <property type="entry name" value="BLR3599 PROTEIN"/>
    <property type="match status" value="1"/>
</dbReference>
<evidence type="ECO:0000313" key="2">
    <source>
        <dbReference type="EMBL" id="QIE85583.1"/>
    </source>
</evidence>
<reference evidence="1 4" key="2">
    <citation type="submission" date="2020-11" db="EMBL/GenBank/DDBJ databases">
        <title>Enhanced detection system for hospital associated transmission using whole genome sequencing surveillance.</title>
        <authorList>
            <person name="Harrison L.H."/>
            <person name="Van Tyne D."/>
            <person name="Marsh J.W."/>
            <person name="Griffith M.P."/>
            <person name="Snyder D.J."/>
            <person name="Cooper V.S."/>
            <person name="Mustapha M."/>
        </authorList>
    </citation>
    <scope>NUCLEOTIDE SEQUENCE [LARGE SCALE GENOMIC DNA]</scope>
    <source>
        <strain evidence="1 4">PSA00705</strain>
    </source>
</reference>
<dbReference type="Proteomes" id="UP000608450">
    <property type="component" value="Unassembled WGS sequence"/>
</dbReference>
<dbReference type="NCBIfam" id="TIGR03353">
    <property type="entry name" value="VI_chp_4"/>
    <property type="match status" value="1"/>
</dbReference>
<dbReference type="Proteomes" id="UP000501063">
    <property type="component" value="Chromosome"/>
</dbReference>
<sequence>MTKDRRMSRSDSLSSAQAHTLGPLWTEGMYLRPQHFQQWERYMEHYLERRCRGLGGAFWGFLELELDSQMLELGKVALHRARGVMPDGTPFTFSTPGDCPQALDFPPTAKGAEVVLGLPLRRPGSEEVLFEDIEGSPARYCAAEAEMADSNAIALGPAQLQLARPRFRLALREDLSDAYQAIGVVRVAERGADQRLRLDENYIPPLLDCMAHNTLSGFVKEVHSLLQQRSHALGQRLSQPGRGGVGEVADFMLLELANRSLASTWMAQQELQRHPGELFHDWLKLAFDLATFTAANRQPPLWPRYVHDDLQQSFEPLMKNLRQALSTVLEQSAISIALQDRGHGVRVGAIPSPDLLREAGFILAVHAELPGEVVRTRFPAQVKLGTVDRIRDLVQLQLPGIGVHALPLVPRQIPYNAGYLYFEIEKRGEMWQQLQRTGVLALHLAGEFPGLEIELWAVRG</sequence>
<gene>
    <name evidence="2" type="primary">tssK</name>
    <name evidence="2" type="ORF">G5B91_04595</name>
    <name evidence="1" type="ORF">I5I61_10885</name>
</gene>
<dbReference type="EMBL" id="CP049140">
    <property type="protein sequence ID" value="QIE85583.1"/>
    <property type="molecule type" value="Genomic_DNA"/>
</dbReference>
<dbReference type="Pfam" id="PF05936">
    <property type="entry name" value="T6SS_VasE"/>
    <property type="match status" value="1"/>
</dbReference>
<reference evidence="2 3" key="1">
    <citation type="submission" date="2020-02" db="EMBL/GenBank/DDBJ databases">
        <title>Integrative conjugative elements (ICEs) and plasmids drive adaptation of Pseudomonas nitroreducens strain HBP1 to wastewater environment.</title>
        <authorList>
            <person name="Sentchilo V."/>
            <person name="Carraro N."/>
            <person name="Bertelli C."/>
            <person name="van der Meer J.R."/>
        </authorList>
    </citation>
    <scope>NUCLEOTIDE SEQUENCE [LARGE SCALE GENOMIC DNA]</scope>
    <source>
        <strain evidence="2 3">HBP1</strain>
    </source>
</reference>
<dbReference type="InterPro" id="IPR010263">
    <property type="entry name" value="T6SS_TssK"/>
</dbReference>
<organism evidence="2 3">
    <name type="scientific">Pseudomonas nitroreducens</name>
    <dbReference type="NCBI Taxonomy" id="46680"/>
    <lineage>
        <taxon>Bacteria</taxon>
        <taxon>Pseudomonadati</taxon>
        <taxon>Pseudomonadota</taxon>
        <taxon>Gammaproteobacteria</taxon>
        <taxon>Pseudomonadales</taxon>
        <taxon>Pseudomonadaceae</taxon>
        <taxon>Pseudomonas</taxon>
    </lineage>
</organism>
<evidence type="ECO:0000313" key="4">
    <source>
        <dbReference type="Proteomes" id="UP000608450"/>
    </source>
</evidence>
<dbReference type="PANTHER" id="PTHR35566:SF1">
    <property type="entry name" value="TYPE VI SECRETION SYSTEM BASEPLATE COMPONENT TSSK1"/>
    <property type="match status" value="1"/>
</dbReference>
<dbReference type="EMBL" id="JADTFC010000021">
    <property type="protein sequence ID" value="MBG6287949.1"/>
    <property type="molecule type" value="Genomic_DNA"/>
</dbReference>
<name>A0A6G6IRK2_PSENT</name>
<proteinExistence type="predicted"/>
<evidence type="ECO:0000313" key="3">
    <source>
        <dbReference type="Proteomes" id="UP000501063"/>
    </source>
</evidence>
<dbReference type="KEGG" id="pnt:G5B91_04595"/>
<keyword evidence="4" id="KW-1185">Reference proteome</keyword>
<protein>
    <submittedName>
        <fullName evidence="2">Type VI secretion system baseplate subunit TssK</fullName>
    </submittedName>
</protein>
<dbReference type="AlphaFoldDB" id="A0A6G6IRK2"/>